<comment type="caution">
    <text evidence="10">The sequence shown here is derived from an EMBL/GenBank/DDBJ whole genome shotgun (WGS) entry which is preliminary data.</text>
</comment>
<feature type="compositionally biased region" description="Basic and acidic residues" evidence="6">
    <location>
        <begin position="80"/>
        <end position="90"/>
    </location>
</feature>
<evidence type="ECO:0000259" key="8">
    <source>
        <dbReference type="PROSITE" id="PS51293"/>
    </source>
</evidence>
<dbReference type="FunFam" id="1.10.10.60:FF:000009">
    <property type="entry name" value="transcription factor MYB1R1"/>
    <property type="match status" value="1"/>
</dbReference>
<evidence type="ECO:0000313" key="10">
    <source>
        <dbReference type="EMBL" id="KAK9925875.1"/>
    </source>
</evidence>
<keyword evidence="2" id="KW-0805">Transcription regulation</keyword>
<accession>A0AAW1WRG3</accession>
<evidence type="ECO:0000313" key="11">
    <source>
        <dbReference type="Proteomes" id="UP001457282"/>
    </source>
</evidence>
<dbReference type="InterPro" id="IPR009057">
    <property type="entry name" value="Homeodomain-like_sf"/>
</dbReference>
<sequence>MSATCSTVDPAGAKEFMLFGVRVVVDSMRKSVSLNNLSQYEQPPEASNNNNNNSSSSGTGKDDAVAGYASENDVVHNSGRNRERERKRGVPWTEDEHKLFLLGLQKVGKGDWRGISRNYVKTRTPTQVASHAQKYFLRRSNHNRRRRRSSLFDITTDSVPAIPMEEEQVHHQDNTSHSSPLPPPPPQSESCNPNGFSMVPIFSMTVGPAVVQVPTENPTENLTLGQGNPGSPSPKLVHPSALHSAPHATAISDVNLNTAMDTSPLALNLSLSMNSKESSSRHSAIRAMSSLGNGDSIISVA</sequence>
<dbReference type="InterPro" id="IPR017884">
    <property type="entry name" value="SANT_dom"/>
</dbReference>
<dbReference type="PROSITE" id="PS51294">
    <property type="entry name" value="HTH_MYB"/>
    <property type="match status" value="1"/>
</dbReference>
<feature type="region of interest" description="Disordered" evidence="6">
    <location>
        <begin position="38"/>
        <end position="65"/>
    </location>
</feature>
<evidence type="ECO:0000259" key="9">
    <source>
        <dbReference type="PROSITE" id="PS51294"/>
    </source>
</evidence>
<organism evidence="10 11">
    <name type="scientific">Rubus argutus</name>
    <name type="common">Southern blackberry</name>
    <dbReference type="NCBI Taxonomy" id="59490"/>
    <lineage>
        <taxon>Eukaryota</taxon>
        <taxon>Viridiplantae</taxon>
        <taxon>Streptophyta</taxon>
        <taxon>Embryophyta</taxon>
        <taxon>Tracheophyta</taxon>
        <taxon>Spermatophyta</taxon>
        <taxon>Magnoliopsida</taxon>
        <taxon>eudicotyledons</taxon>
        <taxon>Gunneridae</taxon>
        <taxon>Pentapetalae</taxon>
        <taxon>rosids</taxon>
        <taxon>fabids</taxon>
        <taxon>Rosales</taxon>
        <taxon>Rosaceae</taxon>
        <taxon>Rosoideae</taxon>
        <taxon>Rosoideae incertae sedis</taxon>
        <taxon>Rubus</taxon>
    </lineage>
</organism>
<feature type="region of interest" description="Disordered" evidence="6">
    <location>
        <begin position="218"/>
        <end position="240"/>
    </location>
</feature>
<feature type="compositionally biased region" description="Low complexity" evidence="6">
    <location>
        <begin position="47"/>
        <end position="57"/>
    </location>
</feature>
<feature type="domain" description="Myb-like" evidence="7">
    <location>
        <begin position="84"/>
        <end position="136"/>
    </location>
</feature>
<evidence type="ECO:0000256" key="5">
    <source>
        <dbReference type="ARBA" id="ARBA00023242"/>
    </source>
</evidence>
<comment type="subcellular location">
    <subcellularLocation>
        <location evidence="1">Nucleus</location>
    </subcellularLocation>
</comment>
<feature type="compositionally biased region" description="Polar residues" evidence="6">
    <location>
        <begin position="218"/>
        <end position="230"/>
    </location>
</feature>
<dbReference type="GO" id="GO:0006355">
    <property type="term" value="P:regulation of DNA-templated transcription"/>
    <property type="evidence" value="ECO:0007669"/>
    <property type="project" value="UniProtKB-ARBA"/>
</dbReference>
<evidence type="ECO:0000256" key="2">
    <source>
        <dbReference type="ARBA" id="ARBA00023015"/>
    </source>
</evidence>
<evidence type="ECO:0000256" key="4">
    <source>
        <dbReference type="ARBA" id="ARBA00023163"/>
    </source>
</evidence>
<dbReference type="InterPro" id="IPR006447">
    <property type="entry name" value="Myb_dom_plants"/>
</dbReference>
<dbReference type="CDD" id="cd00167">
    <property type="entry name" value="SANT"/>
    <property type="match status" value="1"/>
</dbReference>
<dbReference type="GO" id="GO:0005634">
    <property type="term" value="C:nucleus"/>
    <property type="evidence" value="ECO:0007669"/>
    <property type="project" value="UniProtKB-SubCell"/>
</dbReference>
<dbReference type="GO" id="GO:0003677">
    <property type="term" value="F:DNA binding"/>
    <property type="evidence" value="ECO:0007669"/>
    <property type="project" value="UniProtKB-KW"/>
</dbReference>
<name>A0AAW1WRG3_RUBAR</name>
<dbReference type="Gene3D" id="1.10.10.60">
    <property type="entry name" value="Homeodomain-like"/>
    <property type="match status" value="1"/>
</dbReference>
<dbReference type="EMBL" id="JBEDUW010000005">
    <property type="protein sequence ID" value="KAK9925875.1"/>
    <property type="molecule type" value="Genomic_DNA"/>
</dbReference>
<keyword evidence="4" id="KW-0804">Transcription</keyword>
<keyword evidence="5" id="KW-0539">Nucleus</keyword>
<dbReference type="SUPFAM" id="SSF46689">
    <property type="entry name" value="Homeodomain-like"/>
    <property type="match status" value="1"/>
</dbReference>
<dbReference type="NCBIfam" id="TIGR01557">
    <property type="entry name" value="myb_SHAQKYF"/>
    <property type="match status" value="1"/>
</dbReference>
<proteinExistence type="predicted"/>
<keyword evidence="11" id="KW-1185">Reference proteome</keyword>
<dbReference type="PROSITE" id="PS51293">
    <property type="entry name" value="SANT"/>
    <property type="match status" value="1"/>
</dbReference>
<gene>
    <name evidence="10" type="ORF">M0R45_023137</name>
</gene>
<dbReference type="PANTHER" id="PTHR44191:SF84">
    <property type="entry name" value="F25A4.19 PROTEIN"/>
    <property type="match status" value="1"/>
</dbReference>
<dbReference type="PANTHER" id="PTHR44191">
    <property type="entry name" value="TRANSCRIPTION FACTOR KUA1"/>
    <property type="match status" value="1"/>
</dbReference>
<dbReference type="InterPro" id="IPR017930">
    <property type="entry name" value="Myb_dom"/>
</dbReference>
<evidence type="ECO:0000256" key="3">
    <source>
        <dbReference type="ARBA" id="ARBA00023125"/>
    </source>
</evidence>
<dbReference type="SMART" id="SM00717">
    <property type="entry name" value="SANT"/>
    <property type="match status" value="1"/>
</dbReference>
<feature type="region of interest" description="Disordered" evidence="6">
    <location>
        <begin position="71"/>
        <end position="90"/>
    </location>
</feature>
<evidence type="ECO:0000259" key="7">
    <source>
        <dbReference type="PROSITE" id="PS50090"/>
    </source>
</evidence>
<dbReference type="InterPro" id="IPR052245">
    <property type="entry name" value="Plant_Stress_Dev_TF"/>
</dbReference>
<dbReference type="GO" id="GO:0009723">
    <property type="term" value="P:response to ethylene"/>
    <property type="evidence" value="ECO:0007669"/>
    <property type="project" value="TreeGrafter"/>
</dbReference>
<protein>
    <submittedName>
        <fullName evidence="10">Uncharacterized protein</fullName>
    </submittedName>
</protein>
<dbReference type="GO" id="GO:0009739">
    <property type="term" value="P:response to gibberellin"/>
    <property type="evidence" value="ECO:0007669"/>
    <property type="project" value="TreeGrafter"/>
</dbReference>
<feature type="domain" description="SANT" evidence="8">
    <location>
        <begin position="87"/>
        <end position="140"/>
    </location>
</feature>
<dbReference type="PROSITE" id="PS50090">
    <property type="entry name" value="MYB_LIKE"/>
    <property type="match status" value="1"/>
</dbReference>
<reference evidence="10 11" key="1">
    <citation type="journal article" date="2023" name="G3 (Bethesda)">
        <title>A chromosome-length genome assembly and annotation of blackberry (Rubus argutus, cv. 'Hillquist').</title>
        <authorList>
            <person name="Bruna T."/>
            <person name="Aryal R."/>
            <person name="Dudchenko O."/>
            <person name="Sargent D.J."/>
            <person name="Mead D."/>
            <person name="Buti M."/>
            <person name="Cavallini A."/>
            <person name="Hytonen T."/>
            <person name="Andres J."/>
            <person name="Pham M."/>
            <person name="Weisz D."/>
            <person name="Mascagni F."/>
            <person name="Usai G."/>
            <person name="Natali L."/>
            <person name="Bassil N."/>
            <person name="Fernandez G.E."/>
            <person name="Lomsadze A."/>
            <person name="Armour M."/>
            <person name="Olukolu B."/>
            <person name="Poorten T."/>
            <person name="Britton C."/>
            <person name="Davik J."/>
            <person name="Ashrafi H."/>
            <person name="Aiden E.L."/>
            <person name="Borodovsky M."/>
            <person name="Worthington M."/>
        </authorList>
    </citation>
    <scope>NUCLEOTIDE SEQUENCE [LARGE SCALE GENOMIC DNA]</scope>
    <source>
        <strain evidence="10">PI 553951</strain>
    </source>
</reference>
<dbReference type="Proteomes" id="UP001457282">
    <property type="component" value="Unassembled WGS sequence"/>
</dbReference>
<feature type="domain" description="HTH myb-type" evidence="9">
    <location>
        <begin position="84"/>
        <end position="140"/>
    </location>
</feature>
<feature type="region of interest" description="Disordered" evidence="6">
    <location>
        <begin position="141"/>
        <end position="196"/>
    </location>
</feature>
<evidence type="ECO:0000256" key="6">
    <source>
        <dbReference type="SAM" id="MobiDB-lite"/>
    </source>
</evidence>
<dbReference type="InterPro" id="IPR001005">
    <property type="entry name" value="SANT/Myb"/>
</dbReference>
<dbReference type="Pfam" id="PF00249">
    <property type="entry name" value="Myb_DNA-binding"/>
    <property type="match status" value="1"/>
</dbReference>
<dbReference type="AlphaFoldDB" id="A0AAW1WRG3"/>
<evidence type="ECO:0000256" key="1">
    <source>
        <dbReference type="ARBA" id="ARBA00004123"/>
    </source>
</evidence>
<keyword evidence="3" id="KW-0238">DNA-binding</keyword>